<reference evidence="10 11" key="2">
    <citation type="journal article" date="2018" name="Hortic Res">
        <title>Improved Brassica rapa reference genome by single-molecule sequencing and chromosome conformation capture technologies.</title>
        <authorList>
            <person name="Zhang L."/>
            <person name="Cai X."/>
            <person name="Wu J."/>
            <person name="Liu M."/>
            <person name="Grob S."/>
            <person name="Cheng F."/>
            <person name="Liang J."/>
            <person name="Cai C."/>
            <person name="Liu Z."/>
            <person name="Liu B."/>
            <person name="Wang F."/>
            <person name="Li S."/>
            <person name="Liu F."/>
            <person name="Li X."/>
            <person name="Cheng L."/>
            <person name="Yang W."/>
            <person name="Li M.H."/>
            <person name="Grossniklaus U."/>
            <person name="Zheng H."/>
            <person name="Wang X."/>
        </authorList>
    </citation>
    <scope>NUCLEOTIDE SEQUENCE [LARGE SCALE GENOMIC DNA]</scope>
    <source>
        <strain evidence="10 11">cv. Chiifu-401-42</strain>
    </source>
</reference>
<dbReference type="CDD" id="cd00009">
    <property type="entry name" value="AAA"/>
    <property type="match status" value="1"/>
</dbReference>
<dbReference type="Gene3D" id="1.10.8.60">
    <property type="match status" value="1"/>
</dbReference>
<dbReference type="STRING" id="51351.M4E8F5"/>
<dbReference type="GO" id="GO:0003677">
    <property type="term" value="F:DNA binding"/>
    <property type="evidence" value="ECO:0007669"/>
    <property type="project" value="InterPro"/>
</dbReference>
<dbReference type="CDD" id="cd18137">
    <property type="entry name" value="HLD_clamp_pol_III_gamma_tau"/>
    <property type="match status" value="1"/>
</dbReference>
<feature type="domain" description="DNA polymerase III gamma subunit" evidence="8">
    <location>
        <begin position="429"/>
        <end position="490"/>
    </location>
</feature>
<dbReference type="HOGENOM" id="CLU_010603_0_0_1"/>
<dbReference type="eggNOG" id="KOG0989">
    <property type="taxonomic scope" value="Eukaryota"/>
</dbReference>
<evidence type="ECO:0000256" key="4">
    <source>
        <dbReference type="ARBA" id="ARBA00022833"/>
    </source>
</evidence>
<dbReference type="InterPro" id="IPR012763">
    <property type="entry name" value="DNA_pol_III_sug/sutau_N"/>
</dbReference>
<dbReference type="PANTHER" id="PTHR11669">
    <property type="entry name" value="REPLICATION FACTOR C / DNA POLYMERASE III GAMMA-TAU SUBUNIT"/>
    <property type="match status" value="1"/>
</dbReference>
<evidence type="ECO:0000313" key="11">
    <source>
        <dbReference type="Proteomes" id="UP000011750"/>
    </source>
</evidence>
<keyword evidence="2" id="KW-0479">Metal-binding</keyword>
<dbReference type="Proteomes" id="UP000011750">
    <property type="component" value="Chromosome A06"/>
</dbReference>
<evidence type="ECO:0000256" key="2">
    <source>
        <dbReference type="ARBA" id="ARBA00022723"/>
    </source>
</evidence>
<dbReference type="InterPro" id="IPR050238">
    <property type="entry name" value="DNA_Rep/Repair_Clamp_Loader"/>
</dbReference>
<dbReference type="InterPro" id="IPR027417">
    <property type="entry name" value="P-loop_NTPase"/>
</dbReference>
<dbReference type="GO" id="GO:0005524">
    <property type="term" value="F:ATP binding"/>
    <property type="evidence" value="ECO:0007669"/>
    <property type="project" value="UniProtKB-KW"/>
</dbReference>
<keyword evidence="11" id="KW-1185">Reference proteome</keyword>
<dbReference type="Pfam" id="PF13177">
    <property type="entry name" value="DNA_pol3_delta2"/>
    <property type="match status" value="1"/>
</dbReference>
<dbReference type="GO" id="GO:0006261">
    <property type="term" value="P:DNA-templated DNA replication"/>
    <property type="evidence" value="ECO:0000318"/>
    <property type="project" value="GO_Central"/>
</dbReference>
<evidence type="ECO:0000259" key="9">
    <source>
        <dbReference type="Pfam" id="PF23007"/>
    </source>
</evidence>
<accession>M4E8F5</accession>
<dbReference type="GO" id="GO:0005663">
    <property type="term" value="C:DNA replication factor C complex"/>
    <property type="evidence" value="ECO:0000318"/>
    <property type="project" value="GO_Central"/>
</dbReference>
<dbReference type="EnsemblPlants" id="Bra025061.1">
    <property type="protein sequence ID" value="Bra025061.1-P"/>
    <property type="gene ID" value="Bra025061"/>
</dbReference>
<dbReference type="AlphaFoldDB" id="M4E8F5"/>
<dbReference type="GO" id="GO:0006281">
    <property type="term" value="P:DNA repair"/>
    <property type="evidence" value="ECO:0000318"/>
    <property type="project" value="GO_Central"/>
</dbReference>
<dbReference type="FunFam" id="1.10.8.60:FF:000013">
    <property type="entry name" value="DNA polymerase III subunit gamma/tau"/>
    <property type="match status" value="1"/>
</dbReference>
<dbReference type="OMA" id="GRHQNIT"/>
<reference evidence="10 11" key="1">
    <citation type="journal article" date="2011" name="Nat. Genet.">
        <title>The genome of the mesopolyploid crop species Brassica rapa.</title>
        <authorList>
            <consortium name="Brassica rapa Genome Sequencing Project Consortium"/>
            <person name="Wang X."/>
            <person name="Wang H."/>
            <person name="Wang J."/>
            <person name="Sun R."/>
            <person name="Wu J."/>
            <person name="Liu S."/>
            <person name="Bai Y."/>
            <person name="Mun J.H."/>
            <person name="Bancroft I."/>
            <person name="Cheng F."/>
            <person name="Huang S."/>
            <person name="Li X."/>
            <person name="Hua W."/>
            <person name="Wang J."/>
            <person name="Wang X."/>
            <person name="Freeling M."/>
            <person name="Pires J.C."/>
            <person name="Paterson A.H."/>
            <person name="Chalhoub B."/>
            <person name="Wang B."/>
            <person name="Hayward A."/>
            <person name="Sharpe A.G."/>
            <person name="Park B.S."/>
            <person name="Weisshaar B."/>
            <person name="Liu B."/>
            <person name="Li B."/>
            <person name="Liu B."/>
            <person name="Tong C."/>
            <person name="Song C."/>
            <person name="Duran C."/>
            <person name="Peng C."/>
            <person name="Geng C."/>
            <person name="Koh C."/>
            <person name="Lin C."/>
            <person name="Edwards D."/>
            <person name="Mu D."/>
            <person name="Shen D."/>
            <person name="Soumpourou E."/>
            <person name="Li F."/>
            <person name="Fraser F."/>
            <person name="Conant G."/>
            <person name="Lassalle G."/>
            <person name="King G.J."/>
            <person name="Bonnema G."/>
            <person name="Tang H."/>
            <person name="Wang H."/>
            <person name="Belcram H."/>
            <person name="Zhou H."/>
            <person name="Hirakawa H."/>
            <person name="Abe H."/>
            <person name="Guo H."/>
            <person name="Wang H."/>
            <person name="Jin H."/>
            <person name="Parkin I.A."/>
            <person name="Batley J."/>
            <person name="Kim J.S."/>
            <person name="Just J."/>
            <person name="Li J."/>
            <person name="Xu J."/>
            <person name="Deng J."/>
            <person name="Kim J.A."/>
            <person name="Li J."/>
            <person name="Yu J."/>
            <person name="Meng J."/>
            <person name="Wang J."/>
            <person name="Min J."/>
            <person name="Poulain J."/>
            <person name="Wang J."/>
            <person name="Hatakeyama K."/>
            <person name="Wu K."/>
            <person name="Wang L."/>
            <person name="Fang L."/>
            <person name="Trick M."/>
            <person name="Links M.G."/>
            <person name="Zhao M."/>
            <person name="Jin M."/>
            <person name="Ramchiary N."/>
            <person name="Drou N."/>
            <person name="Berkman P.J."/>
            <person name="Cai Q."/>
            <person name="Huang Q."/>
            <person name="Li R."/>
            <person name="Tabata S."/>
            <person name="Cheng S."/>
            <person name="Zhang S."/>
            <person name="Zhang S."/>
            <person name="Huang S."/>
            <person name="Sato S."/>
            <person name="Sun S."/>
            <person name="Kwon S.J."/>
            <person name="Choi S.R."/>
            <person name="Lee T.H."/>
            <person name="Fan W."/>
            <person name="Zhao X."/>
            <person name="Tan X."/>
            <person name="Xu X."/>
            <person name="Wang Y."/>
            <person name="Qiu Y."/>
            <person name="Yin Y."/>
            <person name="Li Y."/>
            <person name="Du Y."/>
            <person name="Liao Y."/>
            <person name="Lim Y."/>
            <person name="Narusaka Y."/>
            <person name="Wang Y."/>
            <person name="Wang Z."/>
            <person name="Li Z."/>
            <person name="Wang Z."/>
            <person name="Xiong Z."/>
            <person name="Zhang Z."/>
        </authorList>
    </citation>
    <scope>NUCLEOTIDE SEQUENCE [LARGE SCALE GENOMIC DNA]</scope>
    <source>
        <strain evidence="10 11">cv. Chiifu-401-42</strain>
    </source>
</reference>
<dbReference type="Pfam" id="PF12169">
    <property type="entry name" value="DNA_pol3_gamma3"/>
    <property type="match status" value="1"/>
</dbReference>
<dbReference type="GO" id="GO:0009360">
    <property type="term" value="C:DNA polymerase III complex"/>
    <property type="evidence" value="ECO:0007669"/>
    <property type="project" value="InterPro"/>
</dbReference>
<dbReference type="PANTHER" id="PTHR11669:SF57">
    <property type="entry name" value="PROTEIN STICHEL-LIKE 4"/>
    <property type="match status" value="1"/>
</dbReference>
<dbReference type="Pfam" id="PF23007">
    <property type="entry name" value="DnaA_N-like_STI"/>
    <property type="match status" value="1"/>
</dbReference>
<evidence type="ECO:0000256" key="3">
    <source>
        <dbReference type="ARBA" id="ARBA00022741"/>
    </source>
</evidence>
<dbReference type="InParanoid" id="M4E8F5"/>
<dbReference type="SUPFAM" id="SSF52540">
    <property type="entry name" value="P-loop containing nucleoside triphosphate hydrolases"/>
    <property type="match status" value="1"/>
</dbReference>
<dbReference type="GO" id="GO:0046872">
    <property type="term" value="F:metal ion binding"/>
    <property type="evidence" value="ECO:0007669"/>
    <property type="project" value="UniProtKB-KW"/>
</dbReference>
<dbReference type="InterPro" id="IPR008921">
    <property type="entry name" value="DNA_pol3_clamp-load_cplx_C"/>
</dbReference>
<evidence type="ECO:0000256" key="7">
    <source>
        <dbReference type="SAM" id="Coils"/>
    </source>
</evidence>
<name>M4E8F5_BRACM</name>
<protein>
    <submittedName>
        <fullName evidence="10">Uncharacterized protein</fullName>
    </submittedName>
</protein>
<dbReference type="InterPro" id="IPR045085">
    <property type="entry name" value="HLD_clamp_pol_III_gamma_tau"/>
</dbReference>
<comment type="similarity">
    <text evidence="1">Belongs to the DnaX/STICHEL family.</text>
</comment>
<feature type="coiled-coil region" evidence="7">
    <location>
        <begin position="511"/>
        <end position="538"/>
    </location>
</feature>
<dbReference type="Gramene" id="Bra025061.1">
    <property type="protein sequence ID" value="Bra025061.1-P"/>
    <property type="gene ID" value="Bra025061"/>
</dbReference>
<dbReference type="InterPro" id="IPR022754">
    <property type="entry name" value="DNA_pol_III_gamma-3"/>
</dbReference>
<sequence length="750" mass="83793">MTTTTKVEHLRNHIHLTNCIHLKNHMHNNNNNNNKQSSVLTDRSLLMRDLVLLQRSRLCSSSPIVSFGGGGGTSKVTPSVEKLDGLSRKKSYRVQKYEEEGGHGEQNMATAVPRHGCGLPFNWSRIHHRGKTILDIAGKSLSCGMSDSKGRKGLNDTPISSLPLLVDSEGWQHDYTGELGIFADDLLNNGKDSDFSENSSRRNARLHQSFTQKYGPRTFSDLVGQSLVVQALSNAVAKRRVGLLYVFHGPNGTGKTSCARVFARALNCHSMEQSKPCGVCSSCVSYDNGKNRNIREMGPVKSFDFESLFIKKRQKHHLVLIFDDCDTMSTDCWNALSKVVDRAPRRVVFLLVCSSLDVLPHVVVSRCQKFFFPKLKDADIVGSLQGVALKEEIEIEEDALKLVALRSDGSLRDAEMTLEQLSLLGTRISLPLVQEMVGLISDEKLVDLLDLALSADTVNTVKNLRTIMETGVEPLALMSQLATVITDVLAGSYDFTKEECKRKFFRRQPLSKEDMEKLRRALKTLSELEKQLRVSNDKVTWLTAALLQLAPDQRYLVPPSPCNNAAPRPSVEDIWLAVIEDVRVNGLREFLYREGKIFSISIGSAPTVELMFNSPVTKLTAENFRDHILRAFEAVLGSPVTLAIRIESKKDLKNVGSSSLRSEIVELEDETESDRRKDLEASQKQSIVRGKASLGQVIKQAEGNSWSKRKAMLIADKLEHENLRLESSSRSLICWKSSRSVRRKVIKYTT</sequence>
<feature type="domain" description="STICHEL DnaA-N-like alpha-beta" evidence="9">
    <location>
        <begin position="569"/>
        <end position="645"/>
    </location>
</feature>
<dbReference type="InterPro" id="IPR054506">
    <property type="entry name" value="DnaA_N-like_STI"/>
</dbReference>
<dbReference type="NCBIfam" id="TIGR02397">
    <property type="entry name" value="dnaX_nterm"/>
    <property type="match status" value="1"/>
</dbReference>
<evidence type="ECO:0000256" key="5">
    <source>
        <dbReference type="ARBA" id="ARBA00022840"/>
    </source>
</evidence>
<dbReference type="Gene3D" id="3.40.50.300">
    <property type="entry name" value="P-loop containing nucleotide triphosphate hydrolases"/>
    <property type="match status" value="1"/>
</dbReference>
<dbReference type="SUPFAM" id="SSF48019">
    <property type="entry name" value="post-AAA+ oligomerization domain-like"/>
    <property type="match status" value="1"/>
</dbReference>
<keyword evidence="4" id="KW-0862">Zinc</keyword>
<keyword evidence="5" id="KW-0067">ATP-binding</keyword>
<keyword evidence="3" id="KW-0547">Nucleotide-binding</keyword>
<evidence type="ECO:0000313" key="10">
    <source>
        <dbReference type="EnsemblPlants" id="Bra025061.1-P"/>
    </source>
</evidence>
<evidence type="ECO:0000256" key="6">
    <source>
        <dbReference type="ARBA" id="ARBA00023054"/>
    </source>
</evidence>
<dbReference type="GO" id="GO:0003887">
    <property type="term" value="F:DNA-directed DNA polymerase activity"/>
    <property type="evidence" value="ECO:0007669"/>
    <property type="project" value="InterPro"/>
</dbReference>
<reference evidence="10" key="3">
    <citation type="submission" date="2023-03" db="UniProtKB">
        <authorList>
            <consortium name="EnsemblPlants"/>
        </authorList>
    </citation>
    <scope>IDENTIFICATION</scope>
    <source>
        <strain evidence="10">cv. Chiifu-401-42</strain>
    </source>
</reference>
<proteinExistence type="inferred from homology"/>
<organism evidence="10 11">
    <name type="scientific">Brassica campestris</name>
    <name type="common">Field mustard</name>
    <dbReference type="NCBI Taxonomy" id="3711"/>
    <lineage>
        <taxon>Eukaryota</taxon>
        <taxon>Viridiplantae</taxon>
        <taxon>Streptophyta</taxon>
        <taxon>Embryophyta</taxon>
        <taxon>Tracheophyta</taxon>
        <taxon>Spermatophyta</taxon>
        <taxon>Magnoliopsida</taxon>
        <taxon>eudicotyledons</taxon>
        <taxon>Gunneridae</taxon>
        <taxon>Pentapetalae</taxon>
        <taxon>rosids</taxon>
        <taxon>malvids</taxon>
        <taxon>Brassicales</taxon>
        <taxon>Brassicaceae</taxon>
        <taxon>Brassiceae</taxon>
        <taxon>Brassica</taxon>
    </lineage>
</organism>
<evidence type="ECO:0000256" key="1">
    <source>
        <dbReference type="ARBA" id="ARBA00006360"/>
    </source>
</evidence>
<evidence type="ECO:0000259" key="8">
    <source>
        <dbReference type="Pfam" id="PF12169"/>
    </source>
</evidence>
<keyword evidence="6 7" id="KW-0175">Coiled coil</keyword>